<keyword evidence="3" id="KW-1185">Reference proteome</keyword>
<sequence length="462" mass="52356">MLPSFLFPAKAALPVFLLFSVLSAGAQEFASVKNDSQETLEIITWNSTAAEPFNYEIHPVMDPYSVVDPTRGVYGGADFHNMDAQQKEDFFQSRIKANVRKINNGYYNDCVIYSKVLQLNFTGLENFTNFGGVDDNQDGLYEGYDYYNPLVELGKENLPLYLIGTTTSDGRPHMIVGAYTGPKEKGIEHDATKWNQWSFWNFEDGEKIVPAYGPMDPNGPCEIMQLIYKPHTDLFSVNPILSFKLENGVGILNKTFGEPGNEQGYDPRILRDNAHQSKVKLSQIENKIFTDKEDIYFEDPAIETNIKHYSPTLERILSDTIKTSPNYYSFKVTDIAKYKIGRWNTDPTSPTFLKNLSDTSSYIVTVDLTSGIEELQTENKKIDLDFWGDSKLVVSTKDYLRQGEIYIYDMNGKTIDVLRVNDLMPGEERQINYSGFLQFVPGVYSISFIGNGSVATVKFVNR</sequence>
<proteinExistence type="predicted"/>
<reference evidence="2 3" key="1">
    <citation type="submission" date="2016-11" db="EMBL/GenBank/DDBJ databases">
        <authorList>
            <person name="Jaros S."/>
            <person name="Januszkiewicz K."/>
            <person name="Wedrychowicz H."/>
        </authorList>
    </citation>
    <scope>NUCLEOTIDE SEQUENCE [LARGE SCALE GENOMIC DNA]</scope>
    <source>
        <strain evidence="2 3">DSM 26910</strain>
    </source>
</reference>
<gene>
    <name evidence="2" type="ORF">SAMN05444274_102280</name>
</gene>
<feature type="signal peptide" evidence="1">
    <location>
        <begin position="1"/>
        <end position="26"/>
    </location>
</feature>
<evidence type="ECO:0000313" key="2">
    <source>
        <dbReference type="EMBL" id="SHE74958.1"/>
    </source>
</evidence>
<dbReference type="Proteomes" id="UP000184164">
    <property type="component" value="Unassembled WGS sequence"/>
</dbReference>
<evidence type="ECO:0000313" key="3">
    <source>
        <dbReference type="Proteomes" id="UP000184164"/>
    </source>
</evidence>
<organism evidence="2 3">
    <name type="scientific">Mariniphaga anaerophila</name>
    <dbReference type="NCBI Taxonomy" id="1484053"/>
    <lineage>
        <taxon>Bacteria</taxon>
        <taxon>Pseudomonadati</taxon>
        <taxon>Bacteroidota</taxon>
        <taxon>Bacteroidia</taxon>
        <taxon>Marinilabiliales</taxon>
        <taxon>Prolixibacteraceae</taxon>
        <taxon>Mariniphaga</taxon>
    </lineage>
</organism>
<dbReference type="EMBL" id="FQUM01000002">
    <property type="protein sequence ID" value="SHE74958.1"/>
    <property type="molecule type" value="Genomic_DNA"/>
</dbReference>
<protein>
    <submittedName>
        <fullName evidence="2">Por secretion system C-terminal sorting domain-containing protein</fullName>
    </submittedName>
</protein>
<evidence type="ECO:0000256" key="1">
    <source>
        <dbReference type="SAM" id="SignalP"/>
    </source>
</evidence>
<dbReference type="RefSeq" id="WP_072999376.1">
    <property type="nucleotide sequence ID" value="NZ_FQUM01000002.1"/>
</dbReference>
<name>A0A1M4W133_9BACT</name>
<dbReference type="AlphaFoldDB" id="A0A1M4W133"/>
<keyword evidence="1" id="KW-0732">Signal</keyword>
<accession>A0A1M4W133</accession>
<feature type="chain" id="PRO_5012861079" evidence="1">
    <location>
        <begin position="27"/>
        <end position="462"/>
    </location>
</feature>